<name>A0AA90XWV2_9GAMM</name>
<dbReference type="InterPro" id="IPR011051">
    <property type="entry name" value="RmlC_Cupin_sf"/>
</dbReference>
<dbReference type="InterPro" id="IPR018062">
    <property type="entry name" value="HTH_AraC-typ_CS"/>
</dbReference>
<feature type="domain" description="HTH araC/xylS-type" evidence="4">
    <location>
        <begin position="138"/>
        <end position="238"/>
    </location>
</feature>
<dbReference type="GO" id="GO:0043565">
    <property type="term" value="F:sequence-specific DNA binding"/>
    <property type="evidence" value="ECO:0007669"/>
    <property type="project" value="InterPro"/>
</dbReference>
<organism evidence="5 6">
    <name type="scientific">Yersinia massiliensis</name>
    <dbReference type="NCBI Taxonomy" id="419257"/>
    <lineage>
        <taxon>Bacteria</taxon>
        <taxon>Pseudomonadati</taxon>
        <taxon>Pseudomonadota</taxon>
        <taxon>Gammaproteobacteria</taxon>
        <taxon>Enterobacterales</taxon>
        <taxon>Yersiniaceae</taxon>
        <taxon>Yersinia</taxon>
    </lineage>
</organism>
<dbReference type="EMBL" id="JAASAN010000002">
    <property type="protein sequence ID" value="NIL25893.1"/>
    <property type="molecule type" value="Genomic_DNA"/>
</dbReference>
<dbReference type="PANTHER" id="PTHR11019:SF159">
    <property type="entry name" value="TRANSCRIPTIONAL REGULATOR-RELATED"/>
    <property type="match status" value="1"/>
</dbReference>
<evidence type="ECO:0000313" key="6">
    <source>
        <dbReference type="Proteomes" id="UP000698240"/>
    </source>
</evidence>
<dbReference type="Proteomes" id="UP000698240">
    <property type="component" value="Unassembled WGS sequence"/>
</dbReference>
<reference evidence="5" key="1">
    <citation type="submission" date="2020-03" db="EMBL/GenBank/DDBJ databases">
        <authorList>
            <person name="Kislichkina A."/>
            <person name="Dentovskaya S."/>
            <person name="Shaikhutdinov R."/>
            <person name="Ivanov S."/>
            <person name="Sizova A."/>
            <person name="Solomentsev V."/>
            <person name="Bogun A."/>
        </authorList>
    </citation>
    <scope>NUCLEOTIDE SEQUENCE</scope>
    <source>
        <strain evidence="5">SCPM-O-B-8025</strain>
    </source>
</reference>
<evidence type="ECO:0000256" key="1">
    <source>
        <dbReference type="ARBA" id="ARBA00023015"/>
    </source>
</evidence>
<keyword evidence="1" id="KW-0805">Transcription regulation</keyword>
<dbReference type="CDD" id="cd06124">
    <property type="entry name" value="cupin_NimR-like_N"/>
    <property type="match status" value="1"/>
</dbReference>
<dbReference type="SUPFAM" id="SSF46689">
    <property type="entry name" value="Homeodomain-like"/>
    <property type="match status" value="1"/>
</dbReference>
<dbReference type="PROSITE" id="PS00041">
    <property type="entry name" value="HTH_ARAC_FAMILY_1"/>
    <property type="match status" value="1"/>
</dbReference>
<evidence type="ECO:0000313" key="5">
    <source>
        <dbReference type="EMBL" id="NIL25893.1"/>
    </source>
</evidence>
<dbReference type="SUPFAM" id="SSF51182">
    <property type="entry name" value="RmlC-like cupins"/>
    <property type="match status" value="1"/>
</dbReference>
<dbReference type="InterPro" id="IPR009057">
    <property type="entry name" value="Homeodomain-like_sf"/>
</dbReference>
<dbReference type="Gene3D" id="1.10.10.60">
    <property type="entry name" value="Homeodomain-like"/>
    <property type="match status" value="2"/>
</dbReference>
<dbReference type="InterPro" id="IPR014710">
    <property type="entry name" value="RmlC-like_jellyroll"/>
</dbReference>
<proteinExistence type="predicted"/>
<keyword evidence="2" id="KW-0238">DNA-binding</keyword>
<dbReference type="PROSITE" id="PS01124">
    <property type="entry name" value="HTH_ARAC_FAMILY_2"/>
    <property type="match status" value="1"/>
</dbReference>
<protein>
    <submittedName>
        <fullName evidence="5">Helix-turn-helix transcriptional regulator</fullName>
    </submittedName>
</protein>
<keyword evidence="3" id="KW-0804">Transcription</keyword>
<dbReference type="AlphaFoldDB" id="A0AA90XWV2"/>
<dbReference type="Pfam" id="PF12833">
    <property type="entry name" value="HTH_18"/>
    <property type="match status" value="1"/>
</dbReference>
<evidence type="ECO:0000256" key="2">
    <source>
        <dbReference type="ARBA" id="ARBA00023125"/>
    </source>
</evidence>
<accession>A0AA90XWV2</accession>
<gene>
    <name evidence="5" type="ORF">HB980_04925</name>
</gene>
<sequence length="255" mass="28927">MQIKTSQIKYDAMHSTEWHKHGSGQLFWLSQGLMIIETELIQWIVTPGSVGWFPANLYHRARSSGAVSGKCLYLKPSSCLHLPLSSGVYGVDSFILELLERLCLNRPDDYRDALLQVLTCELNQLAELPLQLTMPEDRRARNVANELLKNPGCVLSQTQLAHKWGISVRNLSRLFHQETGLTFSRWRQQVKVLSSLQWIFAGLSVNEVAYLSGYNNVSTYIEIFRERFGKTPGQFKETDKLAVSPLAAVTFKTKP</sequence>
<comment type="caution">
    <text evidence="5">The sequence shown here is derived from an EMBL/GenBank/DDBJ whole genome shotgun (WGS) entry which is preliminary data.</text>
</comment>
<evidence type="ECO:0000259" key="4">
    <source>
        <dbReference type="PROSITE" id="PS01124"/>
    </source>
</evidence>
<dbReference type="Gene3D" id="2.60.120.10">
    <property type="entry name" value="Jelly Rolls"/>
    <property type="match status" value="1"/>
</dbReference>
<dbReference type="InterPro" id="IPR018060">
    <property type="entry name" value="HTH_AraC"/>
</dbReference>
<dbReference type="SMART" id="SM00342">
    <property type="entry name" value="HTH_ARAC"/>
    <property type="match status" value="1"/>
</dbReference>
<dbReference type="GO" id="GO:0003700">
    <property type="term" value="F:DNA-binding transcription factor activity"/>
    <property type="evidence" value="ECO:0007669"/>
    <property type="project" value="InterPro"/>
</dbReference>
<evidence type="ECO:0000256" key="3">
    <source>
        <dbReference type="ARBA" id="ARBA00023163"/>
    </source>
</evidence>
<dbReference type="PANTHER" id="PTHR11019">
    <property type="entry name" value="HTH-TYPE TRANSCRIPTIONAL REGULATOR NIMR"/>
    <property type="match status" value="1"/>
</dbReference>